<dbReference type="PANTHER" id="PTHR47643">
    <property type="entry name" value="TPR DOMAIN PROTEIN (AFU_ORTHOLOGUE AFUA_5G12710)"/>
    <property type="match status" value="1"/>
</dbReference>
<dbReference type="SUPFAM" id="SSF48452">
    <property type="entry name" value="TPR-like"/>
    <property type="match status" value="1"/>
</dbReference>
<dbReference type="InterPro" id="IPR053209">
    <property type="entry name" value="Gramillin-biosynth_MTr"/>
</dbReference>
<feature type="domain" description="SET" evidence="3">
    <location>
        <begin position="651"/>
        <end position="839"/>
    </location>
</feature>
<dbReference type="InterPro" id="IPR001214">
    <property type="entry name" value="SET_dom"/>
</dbReference>
<dbReference type="CDD" id="cd20071">
    <property type="entry name" value="SET_SMYD"/>
    <property type="match status" value="1"/>
</dbReference>
<dbReference type="Pfam" id="PF00856">
    <property type="entry name" value="SET"/>
    <property type="match status" value="1"/>
</dbReference>
<sequence>MGRTTKRKAKKPATTASTGPEFGVSGSTAAASTSIFSPTQPQPRRNASEIAAEFVAGVESMTIGGPTPEQREVLASIAAMITNDPDRATKELATQKYYDLMVEIGGFGNVEMPVDSNGESLPLRFLKELALGPDYRSGTKAAGGSSTAPPSQPAPAAASPPPEPRHSEPAATNFERVEGVRDSVLRRIEKWIFFGPNDPDLREANFCARHILINAEIHTEDEVLDAWNDFFDTLHDCQLPPSTLDDIRDHHGLREHILHKFDELKGKCTCTDCDDVDLKQIKALGDGAVYSRADLDDEERDEIWAARRYNGWFDLKPMKPSPSDRKALLHLANRRRTQWDEFPGVATSLRLFGLRKPFSTTPLHDLKPIRINEMLVTKTHKERYLLCRIISRPVCKEFVSFVVEDQDGRAELVYLYNVPTPYLETGPELDDLFPLGQTLVIREPTLVRAFDDRSIAIRVDSPTDYALLPRSAALLEGAQWRTDSPAPLRPVTVDSLHGKGNAHSAQRSASRAVQAFSDALALDPTPKQRLLLAMDRSWAHFSLNNYSSSYRDASIVLTYLAQGVAAPIETELCIRLRRGLALMMMRRFAPALKEYERILETHADDVLAKNGKATALRALAETRTGSHNWRRLEESLGDVETYPIGDFVGPVKVVSMSSRGGGRGVVATRDLKAGEVLLVENALAVGTIHTEHYGYDLATETLAEATTAEIVNRLVRKIVDDPEIVPLVYSLYGGPAYPATEDLSFDEPNLGEPSLFPMPAYADIDRLEAIVLRNSLHLEISDPGALNFRTPFRAGLFRYASAFNHSCAANARVSRYARCVAIRARSDIKAGAEVTIPYFPPDGPERMRAEMCKTHFGTPDCVCDDCAAERRASGETLLAQEQVITDFQKFLDSKKPGKATYSKRLLERKRLGALIERAEAAYPPSRETRFPLAPMYEAVAVMSSLETPDDFRVFVENGLKALECRGARFDCSPSGITVLRLPVVNGDYTHMRFLGFARDYVEARLPSPEREVRKYMRAAWQASKLAYGWTWDDFCASMAGPIESYELQRFVASSRP</sequence>
<dbReference type="Gene3D" id="2.170.270.10">
    <property type="entry name" value="SET domain"/>
    <property type="match status" value="1"/>
</dbReference>
<reference evidence="4 5" key="1">
    <citation type="submission" date="2020-11" db="EMBL/GenBank/DDBJ databases">
        <title>Kefir isolates.</title>
        <authorList>
            <person name="Marcisauskas S."/>
            <person name="Kim Y."/>
            <person name="Blasche S."/>
        </authorList>
    </citation>
    <scope>NUCLEOTIDE SEQUENCE [LARGE SCALE GENOMIC DNA]</scope>
    <source>
        <strain evidence="4 5">KR</strain>
    </source>
</reference>
<comment type="caution">
    <text evidence="4">The sequence shown here is derived from an EMBL/GenBank/DDBJ whole genome shotgun (WGS) entry which is preliminary data.</text>
</comment>
<proteinExistence type="predicted"/>
<feature type="compositionally biased region" description="Basic residues" evidence="2">
    <location>
        <begin position="1"/>
        <end position="11"/>
    </location>
</feature>
<feature type="compositionally biased region" description="Polar residues" evidence="2">
    <location>
        <begin position="35"/>
        <end position="45"/>
    </location>
</feature>
<dbReference type="AlphaFoldDB" id="A0A9P6W4C8"/>
<keyword evidence="1" id="KW-0802">TPR repeat</keyword>
<dbReference type="SMART" id="SM00028">
    <property type="entry name" value="TPR"/>
    <property type="match status" value="2"/>
</dbReference>
<evidence type="ECO:0000256" key="1">
    <source>
        <dbReference type="PROSITE-ProRule" id="PRU00339"/>
    </source>
</evidence>
<dbReference type="InterPro" id="IPR011990">
    <property type="entry name" value="TPR-like_helical_dom_sf"/>
</dbReference>
<evidence type="ECO:0000313" key="4">
    <source>
        <dbReference type="EMBL" id="KAG0663563.1"/>
    </source>
</evidence>
<feature type="compositionally biased region" description="Pro residues" evidence="2">
    <location>
        <begin position="150"/>
        <end position="162"/>
    </location>
</feature>
<dbReference type="PROSITE" id="PS50280">
    <property type="entry name" value="SET"/>
    <property type="match status" value="1"/>
</dbReference>
<dbReference type="InterPro" id="IPR046341">
    <property type="entry name" value="SET_dom_sf"/>
</dbReference>
<dbReference type="PROSITE" id="PS50005">
    <property type="entry name" value="TPR"/>
    <property type="match status" value="1"/>
</dbReference>
<feature type="repeat" description="TPR" evidence="1">
    <location>
        <begin position="493"/>
        <end position="526"/>
    </location>
</feature>
<dbReference type="SUPFAM" id="SSF82199">
    <property type="entry name" value="SET domain"/>
    <property type="match status" value="1"/>
</dbReference>
<organism evidence="4 5">
    <name type="scientific">Rhodotorula mucilaginosa</name>
    <name type="common">Yeast</name>
    <name type="synonym">Rhodotorula rubra</name>
    <dbReference type="NCBI Taxonomy" id="5537"/>
    <lineage>
        <taxon>Eukaryota</taxon>
        <taxon>Fungi</taxon>
        <taxon>Dikarya</taxon>
        <taxon>Basidiomycota</taxon>
        <taxon>Pucciniomycotina</taxon>
        <taxon>Microbotryomycetes</taxon>
        <taxon>Sporidiobolales</taxon>
        <taxon>Sporidiobolaceae</taxon>
        <taxon>Rhodotorula</taxon>
    </lineage>
</organism>
<name>A0A9P6W4C8_RHOMI</name>
<evidence type="ECO:0000313" key="5">
    <source>
        <dbReference type="Proteomes" id="UP000777482"/>
    </source>
</evidence>
<dbReference type="Gene3D" id="1.25.40.10">
    <property type="entry name" value="Tetratricopeptide repeat domain"/>
    <property type="match status" value="1"/>
</dbReference>
<dbReference type="Proteomes" id="UP000777482">
    <property type="component" value="Unassembled WGS sequence"/>
</dbReference>
<keyword evidence="5" id="KW-1185">Reference proteome</keyword>
<dbReference type="OrthoDB" id="5945798at2759"/>
<evidence type="ECO:0000259" key="3">
    <source>
        <dbReference type="PROSITE" id="PS50280"/>
    </source>
</evidence>
<dbReference type="EMBL" id="PUHQ01000019">
    <property type="protein sequence ID" value="KAG0663563.1"/>
    <property type="molecule type" value="Genomic_DNA"/>
</dbReference>
<protein>
    <recommendedName>
        <fullName evidence="3">SET domain-containing protein</fullName>
    </recommendedName>
</protein>
<feature type="region of interest" description="Disordered" evidence="2">
    <location>
        <begin position="136"/>
        <end position="175"/>
    </location>
</feature>
<feature type="region of interest" description="Disordered" evidence="2">
    <location>
        <begin position="1"/>
        <end position="46"/>
    </location>
</feature>
<dbReference type="SMART" id="SM00317">
    <property type="entry name" value="SET"/>
    <property type="match status" value="1"/>
</dbReference>
<dbReference type="InterPro" id="IPR019734">
    <property type="entry name" value="TPR_rpt"/>
</dbReference>
<dbReference type="PANTHER" id="PTHR47643:SF2">
    <property type="entry name" value="TPR DOMAIN PROTEIN (AFU_ORTHOLOGUE AFUA_5G12710)"/>
    <property type="match status" value="1"/>
</dbReference>
<evidence type="ECO:0000256" key="2">
    <source>
        <dbReference type="SAM" id="MobiDB-lite"/>
    </source>
</evidence>
<accession>A0A9P6W4C8</accession>
<gene>
    <name evidence="4" type="ORF">C6P46_002459</name>
</gene>